<feature type="transmembrane region" description="Helical" evidence="2">
    <location>
        <begin position="416"/>
        <end position="442"/>
    </location>
</feature>
<feature type="region of interest" description="Disordered" evidence="1">
    <location>
        <begin position="514"/>
        <end position="538"/>
    </location>
</feature>
<feature type="compositionally biased region" description="Pro residues" evidence="1">
    <location>
        <begin position="518"/>
        <end position="531"/>
    </location>
</feature>
<keyword evidence="2" id="KW-0812">Transmembrane</keyword>
<dbReference type="Proteomes" id="UP001300763">
    <property type="component" value="Unassembled WGS sequence"/>
</dbReference>
<keyword evidence="2" id="KW-1133">Transmembrane helix</keyword>
<comment type="caution">
    <text evidence="3">The sequence shown here is derived from an EMBL/GenBank/DDBJ whole genome shotgun (WGS) entry which is preliminary data.</text>
</comment>
<feature type="region of interest" description="Disordered" evidence="1">
    <location>
        <begin position="218"/>
        <end position="256"/>
    </location>
</feature>
<dbReference type="EMBL" id="JAQZAO010000003">
    <property type="protein sequence ID" value="MDD7965487.1"/>
    <property type="molecule type" value="Genomic_DNA"/>
</dbReference>
<evidence type="ECO:0000313" key="3">
    <source>
        <dbReference type="EMBL" id="MDD7965487.1"/>
    </source>
</evidence>
<gene>
    <name evidence="3" type="ORF">PGB27_08995</name>
</gene>
<sequence>MSGHPIVLRTPWYVGARATPRQDRFSDGQRAPAIQKYDRDDFVDSLLADPRASLRFDRRDRWTFTMPRKPGQGTTLRQRLSTRRTVTTGMRKLYQPAHQRFYAVTIELFCGAPGLPLPAPGPDPRVGFVVRRRVPILGGSLAARRALVRAAARELFGNPDDAADPDETLDEPTLDGALTAAGIDAGFKARHTALLGQVSVEYEIQGWYVDEDTGRGRWAPVPRAVLGPTPEPTDPPPDDLEPGPGTGVPPPGAGETELELPMWRVPTAAQDCERARNRSVWFGAVPTFSGDLDADGAPRFDEHATYVLQCVAHPHHVTPRPAYCPPDAVRSDYSRPYRVAAFFDPAGTAQRPVRITLPDLRALEGQVGSGTARPGVTVETPAGSQLPAPPFGAFPSKPAARPTGGAAELCSFSIELITIVAMFVLRLFLPVVILLFGLWWMLLLRFCWPRPTAVPALLTALGGGFGGLADGPRETLADVLGVDRADRDRVVDLLKAPTALGGLSALQRRELVNELAPDTPPAPPDPPPPLGRPTDPLC</sequence>
<accession>A0ABT5SRK0</accession>
<evidence type="ECO:0000313" key="4">
    <source>
        <dbReference type="Proteomes" id="UP001300763"/>
    </source>
</evidence>
<dbReference type="RefSeq" id="WP_274200027.1">
    <property type="nucleotide sequence ID" value="NZ_JAQZAO010000003.1"/>
</dbReference>
<proteinExistence type="predicted"/>
<protein>
    <submittedName>
        <fullName evidence="3">Uncharacterized protein</fullName>
    </submittedName>
</protein>
<evidence type="ECO:0000256" key="1">
    <source>
        <dbReference type="SAM" id="MobiDB-lite"/>
    </source>
</evidence>
<evidence type="ECO:0000256" key="2">
    <source>
        <dbReference type="SAM" id="Phobius"/>
    </source>
</evidence>
<reference evidence="3 4" key="1">
    <citation type="submission" date="2023-02" db="EMBL/GenBank/DDBJ databases">
        <title>Genome sequencing required for Actinomycetospora new species description.</title>
        <authorList>
            <person name="Saimee Y."/>
            <person name="Duangmal K."/>
        </authorList>
    </citation>
    <scope>NUCLEOTIDE SEQUENCE [LARGE SCALE GENOMIC DNA]</scope>
    <source>
        <strain evidence="3 4">DW7H6</strain>
    </source>
</reference>
<keyword evidence="2" id="KW-0472">Membrane</keyword>
<name>A0ABT5SRK0_9PSEU</name>
<keyword evidence="4" id="KW-1185">Reference proteome</keyword>
<organism evidence="3 4">
    <name type="scientific">Actinomycetospora lemnae</name>
    <dbReference type="NCBI Taxonomy" id="3019891"/>
    <lineage>
        <taxon>Bacteria</taxon>
        <taxon>Bacillati</taxon>
        <taxon>Actinomycetota</taxon>
        <taxon>Actinomycetes</taxon>
        <taxon>Pseudonocardiales</taxon>
        <taxon>Pseudonocardiaceae</taxon>
        <taxon>Actinomycetospora</taxon>
    </lineage>
</organism>